<sequence length="267" mass="31381">MKYSVITTFHKPGLDKYAQTMINSFEKHWPNEINLYVYAEDCQPHVSKPNIHILDLHATCPDLVAFKNKHKNNPVANGEVMKDTGIPYKDNNFKWDAVRFSHKVFSVIHACTTLNSDWVIWLDADSKTFKDIPFDFLKEVCPDEYYVSYLGRNTKYHSECGWVAYNTKHKDNQDFMNYWRNLYVNDSLFNLREYHDSFVFDEIRKKFQQERNTPFYNLTPPIKGKGPGHPFIASVLGKYMDHMKGTQRKELGHSLPDDVSIRNQNIN</sequence>
<dbReference type="AlphaFoldDB" id="A0A381XBV2"/>
<dbReference type="EMBL" id="UINC01014567">
    <property type="protein sequence ID" value="SVA62042.1"/>
    <property type="molecule type" value="Genomic_DNA"/>
</dbReference>
<organism evidence="1">
    <name type="scientific">marine metagenome</name>
    <dbReference type="NCBI Taxonomy" id="408172"/>
    <lineage>
        <taxon>unclassified sequences</taxon>
        <taxon>metagenomes</taxon>
        <taxon>ecological metagenomes</taxon>
    </lineage>
</organism>
<feature type="non-terminal residue" evidence="1">
    <location>
        <position position="1"/>
    </location>
</feature>
<proteinExistence type="predicted"/>
<feature type="non-terminal residue" evidence="1">
    <location>
        <position position="267"/>
    </location>
</feature>
<evidence type="ECO:0008006" key="2">
    <source>
        <dbReference type="Google" id="ProtNLM"/>
    </source>
</evidence>
<accession>A0A381XBV2</accession>
<evidence type="ECO:0000313" key="1">
    <source>
        <dbReference type="EMBL" id="SVA62042.1"/>
    </source>
</evidence>
<dbReference type="SUPFAM" id="SSF53448">
    <property type="entry name" value="Nucleotide-diphospho-sugar transferases"/>
    <property type="match status" value="1"/>
</dbReference>
<gene>
    <name evidence="1" type="ORF">METZ01_LOCUS114896</name>
</gene>
<dbReference type="InterPro" id="IPR029044">
    <property type="entry name" value="Nucleotide-diphossugar_trans"/>
</dbReference>
<protein>
    <recommendedName>
        <fullName evidence="2">Nucleotide-diphospho-sugar transferase domain-containing protein</fullName>
    </recommendedName>
</protein>
<reference evidence="1" key="1">
    <citation type="submission" date="2018-05" db="EMBL/GenBank/DDBJ databases">
        <authorList>
            <person name="Lanie J.A."/>
            <person name="Ng W.-L."/>
            <person name="Kazmierczak K.M."/>
            <person name="Andrzejewski T.M."/>
            <person name="Davidsen T.M."/>
            <person name="Wayne K.J."/>
            <person name="Tettelin H."/>
            <person name="Glass J.I."/>
            <person name="Rusch D."/>
            <person name="Podicherti R."/>
            <person name="Tsui H.-C.T."/>
            <person name="Winkler M.E."/>
        </authorList>
    </citation>
    <scope>NUCLEOTIDE SEQUENCE</scope>
</reference>
<name>A0A381XBV2_9ZZZZ</name>